<keyword evidence="2" id="KW-0472">Membrane</keyword>
<name>A0A7W7ZP32_9BACT</name>
<evidence type="ECO:0000313" key="5">
    <source>
        <dbReference type="EMBL" id="MBB5063473.1"/>
    </source>
</evidence>
<comment type="caution">
    <text evidence="5">The sequence shown here is derived from an EMBL/GenBank/DDBJ whole genome shotgun (WGS) entry which is preliminary data.</text>
</comment>
<evidence type="ECO:0000259" key="4">
    <source>
        <dbReference type="Pfam" id="PF25183"/>
    </source>
</evidence>
<evidence type="ECO:0000256" key="2">
    <source>
        <dbReference type="ARBA" id="ARBA00023136"/>
    </source>
</evidence>
<dbReference type="Proteomes" id="UP000584867">
    <property type="component" value="Unassembled WGS sequence"/>
</dbReference>
<feature type="domain" description="TonB-dependent transporter Oar-like beta-barrel" evidence="4">
    <location>
        <begin position="186"/>
        <end position="1097"/>
    </location>
</feature>
<dbReference type="AlphaFoldDB" id="A0A7W7ZP32"/>
<evidence type="ECO:0000256" key="3">
    <source>
        <dbReference type="ARBA" id="ARBA00023237"/>
    </source>
</evidence>
<dbReference type="InterPro" id="IPR036942">
    <property type="entry name" value="Beta-barrel_TonB_sf"/>
</dbReference>
<organism evidence="5 6">
    <name type="scientific">Granulicella mallensis</name>
    <dbReference type="NCBI Taxonomy" id="940614"/>
    <lineage>
        <taxon>Bacteria</taxon>
        <taxon>Pseudomonadati</taxon>
        <taxon>Acidobacteriota</taxon>
        <taxon>Terriglobia</taxon>
        <taxon>Terriglobales</taxon>
        <taxon>Acidobacteriaceae</taxon>
        <taxon>Granulicella</taxon>
    </lineage>
</organism>
<proteinExistence type="predicted"/>
<dbReference type="SUPFAM" id="SSF56935">
    <property type="entry name" value="Porins"/>
    <property type="match status" value="1"/>
</dbReference>
<evidence type="ECO:0000256" key="1">
    <source>
        <dbReference type="ARBA" id="ARBA00004442"/>
    </source>
</evidence>
<reference evidence="5 6" key="1">
    <citation type="submission" date="2020-08" db="EMBL/GenBank/DDBJ databases">
        <title>Genomic Encyclopedia of Type Strains, Phase IV (KMG-V): Genome sequencing to study the core and pangenomes of soil and plant-associated prokaryotes.</title>
        <authorList>
            <person name="Whitman W."/>
        </authorList>
    </citation>
    <scope>NUCLEOTIDE SEQUENCE [LARGE SCALE GENOMIC DNA]</scope>
    <source>
        <strain evidence="5 6">X5P3</strain>
    </source>
</reference>
<evidence type="ECO:0000313" key="6">
    <source>
        <dbReference type="Proteomes" id="UP000584867"/>
    </source>
</evidence>
<dbReference type="Pfam" id="PF25183">
    <property type="entry name" value="OMP_b-brl_4"/>
    <property type="match status" value="1"/>
</dbReference>
<dbReference type="InterPro" id="IPR037066">
    <property type="entry name" value="Plug_dom_sf"/>
</dbReference>
<dbReference type="InterPro" id="IPR057601">
    <property type="entry name" value="Oar-like_b-barrel"/>
</dbReference>
<dbReference type="GO" id="GO:0009279">
    <property type="term" value="C:cell outer membrane"/>
    <property type="evidence" value="ECO:0007669"/>
    <property type="project" value="UniProtKB-SubCell"/>
</dbReference>
<sequence length="1135" mass="120431">MSSKTTAGRDGSFSFKDLPISTYTVVISSDGFVTLTLNNIQVSSAKEQGLGLQKLLPGSAGQVVDVSAAANLLETSQSQVTTTFSSQQVSQLPLAGGFDEVALLIPGVVNTGADRFSNTNGVGFSVNGERGRANNFQIDGQSNNDTTIAGPQVFFGNEDALAEVQVITNSFSAQYGRNAGSVINYITKSGSNAWHGSAIYKYSGNFTSSLQQGTSKGPQFGFCAQGQISTDTNPCASTVVPRYVDNYYGGTLGGPIIKDKLFAFGSTYWYKFRENGALTTSQGQLFPTPAGLAALATAFPGSPGVAYLQELSPYAVTGGNPRQVTAAANESVTSGGKTVSIPMAQFGRQIPSLTSDQEDLGRLDWQATPKDHVFLRYLYQDNPVTPFQTVANGGYVNVTGVTHSVGADITHTFGPHWVDQLRYSFQQSSSGFQGGGFPNCTITSFANCPTSINQLTLESGDTFTSLGLNSAFPQGRVVKVGQLQDIATWSVGKHAITFGGEFDDTHAPNVFLPNSAGTYMFDTLDDFLGGGCATCTVGVAKGNPTIPLDEYDVSLFFQDDWKATPNLTLNLGLRWEFYGEPINKINSDTVAQQTGPNPNWSTALPLSLTTASRVNNYYKNFEPRLGFAYNPDFNRKLVVRGAYAINVDPQFQNIVENVAQAAPAVLAGAVNCAFGSTNCFPSGPATFTTVQQQIATQLPTGGNPGLDAQSFVPSNFRFPVGQTYTLGVQYQIRNSAVFEIRYVGNHTSGQFQSINANPYLAPVAAAFPNVVNPSSLCPGSAALGGADAGFLNCGETSVSAVKNTAFSQYQSLQTNLTTQSYHGITATFAYTWSHNIDNSDEVYSNAGGSNQGGSTIAYAQNPLDINLGERANSSLDFPNVASISFLYAFPKLHTGKDWADKLVNGWSANTIWTYASGQTYTDYQGITNGSPVANTAGSGALRQANPGDARTTNSYSDIPFENNFPGLDVARPILSNPKAPIGTLGIYTDTTTAVSATGVATYSAPVLVDYASGAPVSASQVHFIANNQLAANILGNPYPGTGRHTLRGDTSNNADLSIIKDTKITGRFTFRLEVDAFDVLNRAFYGTPGNELSNYAFSGGSFFNNYSQNLGSGSQNLNTPGTGTRNLLFTGKILF</sequence>
<dbReference type="Gene3D" id="2.170.130.10">
    <property type="entry name" value="TonB-dependent receptor, plug domain"/>
    <property type="match status" value="1"/>
</dbReference>
<comment type="subcellular location">
    <subcellularLocation>
        <location evidence="1">Cell outer membrane</location>
    </subcellularLocation>
</comment>
<dbReference type="Gene3D" id="2.40.170.20">
    <property type="entry name" value="TonB-dependent receptor, beta-barrel domain"/>
    <property type="match status" value="1"/>
</dbReference>
<dbReference type="EMBL" id="JACHIO010000006">
    <property type="protein sequence ID" value="MBB5063473.1"/>
    <property type="molecule type" value="Genomic_DNA"/>
</dbReference>
<dbReference type="Gene3D" id="2.60.40.1120">
    <property type="entry name" value="Carboxypeptidase-like, regulatory domain"/>
    <property type="match status" value="1"/>
</dbReference>
<accession>A0A7W7ZP32</accession>
<protein>
    <recommendedName>
        <fullName evidence="4">TonB-dependent transporter Oar-like beta-barrel domain-containing protein</fullName>
    </recommendedName>
</protein>
<keyword evidence="3" id="KW-0998">Cell outer membrane</keyword>
<gene>
    <name evidence="5" type="ORF">HDF15_001815</name>
</gene>